<dbReference type="GO" id="GO:0015075">
    <property type="term" value="F:monoatomic ion transmembrane transporter activity"/>
    <property type="evidence" value="ECO:0007669"/>
    <property type="project" value="InterPro"/>
</dbReference>
<reference evidence="7" key="2">
    <citation type="submission" date="2021-03" db="EMBL/GenBank/DDBJ databases">
        <title>Human Oral Microbial Genomes.</title>
        <authorList>
            <person name="Johnston C.D."/>
            <person name="Chen T."/>
            <person name="Dewhirst F.E."/>
        </authorList>
    </citation>
    <scope>NUCLEOTIDE SEQUENCE</scope>
    <source>
        <strain evidence="7">F0714</strain>
    </source>
</reference>
<evidence type="ECO:0000256" key="3">
    <source>
        <dbReference type="ARBA" id="ARBA00022692"/>
    </source>
</evidence>
<dbReference type="OMA" id="HRTSIAF"/>
<evidence type="ECO:0000313" key="9">
    <source>
        <dbReference type="Proteomes" id="UP000273044"/>
    </source>
</evidence>
<evidence type="ECO:0000256" key="2">
    <source>
        <dbReference type="ARBA" id="ARBA00022475"/>
    </source>
</evidence>
<comment type="subcellular location">
    <subcellularLocation>
        <location evidence="1">Cell membrane</location>
        <topology evidence="1">Multi-pass membrane protein</topology>
    </subcellularLocation>
</comment>
<name>A0A3N4CVZ8_9ACTN</name>
<dbReference type="InterPro" id="IPR007208">
    <property type="entry name" value="MrpF/PhaF-like"/>
</dbReference>
<keyword evidence="4 6" id="KW-1133">Transmembrane helix</keyword>
<dbReference type="OrthoDB" id="4966261at2"/>
<dbReference type="Pfam" id="PF04066">
    <property type="entry name" value="MrpF_PhaF"/>
    <property type="match status" value="1"/>
</dbReference>
<dbReference type="Proteomes" id="UP000677180">
    <property type="component" value="Chromosome"/>
</dbReference>
<evidence type="ECO:0000313" key="8">
    <source>
        <dbReference type="EMBL" id="VEH70240.1"/>
    </source>
</evidence>
<feature type="transmembrane region" description="Helical" evidence="6">
    <location>
        <begin position="62"/>
        <end position="81"/>
    </location>
</feature>
<dbReference type="EMBL" id="LR134406">
    <property type="protein sequence ID" value="VEH70240.1"/>
    <property type="molecule type" value="Genomic_DNA"/>
</dbReference>
<keyword evidence="5 6" id="KW-0472">Membrane</keyword>
<keyword evidence="9" id="KW-1185">Reference proteome</keyword>
<evidence type="ECO:0000256" key="4">
    <source>
        <dbReference type="ARBA" id="ARBA00022989"/>
    </source>
</evidence>
<reference evidence="8 9" key="1">
    <citation type="submission" date="2018-12" db="EMBL/GenBank/DDBJ databases">
        <authorList>
            <consortium name="Pathogen Informatics"/>
        </authorList>
    </citation>
    <scope>NUCLEOTIDE SEQUENCE [LARGE SCALE GENOMIC DNA]</scope>
    <source>
        <strain evidence="8 9">NCTC12967</strain>
    </source>
</reference>
<dbReference type="GO" id="GO:0005886">
    <property type="term" value="C:plasma membrane"/>
    <property type="evidence" value="ECO:0007669"/>
    <property type="project" value="UniProtKB-SubCell"/>
</dbReference>
<organism evidence="8 9">
    <name type="scientific">Arachnia propionica</name>
    <dbReference type="NCBI Taxonomy" id="1750"/>
    <lineage>
        <taxon>Bacteria</taxon>
        <taxon>Bacillati</taxon>
        <taxon>Actinomycetota</taxon>
        <taxon>Actinomycetes</taxon>
        <taxon>Propionibacteriales</taxon>
        <taxon>Propionibacteriaceae</taxon>
        <taxon>Arachnia</taxon>
    </lineage>
</organism>
<evidence type="ECO:0000256" key="5">
    <source>
        <dbReference type="ARBA" id="ARBA00023136"/>
    </source>
</evidence>
<evidence type="ECO:0000256" key="6">
    <source>
        <dbReference type="SAM" id="Phobius"/>
    </source>
</evidence>
<gene>
    <name evidence="7" type="ORF">J5A53_07890</name>
    <name evidence="8" type="ORF">NCTC12967_01533</name>
</gene>
<feature type="transmembrane region" description="Helical" evidence="6">
    <location>
        <begin position="6"/>
        <end position="23"/>
    </location>
</feature>
<keyword evidence="3 6" id="KW-0812">Transmembrane</keyword>
<evidence type="ECO:0000256" key="1">
    <source>
        <dbReference type="ARBA" id="ARBA00004651"/>
    </source>
</evidence>
<feature type="transmembrane region" description="Helical" evidence="6">
    <location>
        <begin position="35"/>
        <end position="56"/>
    </location>
</feature>
<dbReference type="EMBL" id="CP072385">
    <property type="protein sequence ID" value="QUC09774.1"/>
    <property type="molecule type" value="Genomic_DNA"/>
</dbReference>
<protein>
    <submittedName>
        <fullName evidence="8">Putative monovalent cation/H+ antiporter subunit F</fullName>
    </submittedName>
    <submittedName>
        <fullName evidence="7">Transporter</fullName>
    </submittedName>
</protein>
<evidence type="ECO:0000313" key="7">
    <source>
        <dbReference type="EMBL" id="QUC09774.1"/>
    </source>
</evidence>
<dbReference type="RefSeq" id="WP_014846615.1">
    <property type="nucleotide sequence ID" value="NZ_CAJZDL010000009.1"/>
</dbReference>
<proteinExistence type="predicted"/>
<dbReference type="AlphaFoldDB" id="A0A3N4CVZ8"/>
<dbReference type="Proteomes" id="UP000273044">
    <property type="component" value="Chromosome"/>
</dbReference>
<accession>A0A3N4CVZ8</accession>
<keyword evidence="2" id="KW-1003">Cell membrane</keyword>
<sequence length="86" mass="8978">MSLAIWVAIGLLAVSVLLGLLRVMTAPDSATRAVVGDLVFFSCIGILAMFGMLHHSSVSVDAALLASILGILATIALARIMTRGRR</sequence>
<dbReference type="GeneID" id="64407004"/>